<dbReference type="Pfam" id="PF07727">
    <property type="entry name" value="RVT_2"/>
    <property type="match status" value="1"/>
</dbReference>
<dbReference type="PROSITE" id="PS51450">
    <property type="entry name" value="LRR"/>
    <property type="match status" value="1"/>
</dbReference>
<dbReference type="PANTHER" id="PTHR11439">
    <property type="entry name" value="GAG-POL-RELATED RETROTRANSPOSON"/>
    <property type="match status" value="1"/>
</dbReference>
<dbReference type="InterPro" id="IPR001611">
    <property type="entry name" value="Leu-rich_rpt"/>
</dbReference>
<dbReference type="CDD" id="cd09272">
    <property type="entry name" value="RNase_HI_RT_Ty1"/>
    <property type="match status" value="1"/>
</dbReference>
<dbReference type="Proteomes" id="UP000694255">
    <property type="component" value="Unassembled WGS sequence"/>
</dbReference>
<protein>
    <recommendedName>
        <fullName evidence="2">Reverse transcriptase Ty1/copia-type domain-containing protein</fullName>
    </recommendedName>
</protein>
<organism evidence="3 4">
    <name type="scientific">[Candida] subhashii</name>
    <dbReference type="NCBI Taxonomy" id="561895"/>
    <lineage>
        <taxon>Eukaryota</taxon>
        <taxon>Fungi</taxon>
        <taxon>Dikarya</taxon>
        <taxon>Ascomycota</taxon>
        <taxon>Saccharomycotina</taxon>
        <taxon>Pichiomycetes</taxon>
        <taxon>Debaryomycetaceae</taxon>
        <taxon>Spathaspora</taxon>
    </lineage>
</organism>
<evidence type="ECO:0000313" key="4">
    <source>
        <dbReference type="Proteomes" id="UP000694255"/>
    </source>
</evidence>
<dbReference type="OrthoDB" id="4073735at2759"/>
<reference evidence="3 4" key="1">
    <citation type="journal article" date="2021" name="DNA Res.">
        <title>Genome analysis of Candida subhashii reveals its hybrid nature and dual mitochondrial genome conformations.</title>
        <authorList>
            <person name="Mixao V."/>
            <person name="Hegedusova E."/>
            <person name="Saus E."/>
            <person name="Pryszcz L.P."/>
            <person name="Cillingova A."/>
            <person name="Nosek J."/>
            <person name="Gabaldon T."/>
        </authorList>
    </citation>
    <scope>NUCLEOTIDE SEQUENCE [LARGE SCALE GENOMIC DNA]</scope>
    <source>
        <strain evidence="3 4">CBS 10753</strain>
    </source>
</reference>
<dbReference type="InterPro" id="IPR013103">
    <property type="entry name" value="RVT_2"/>
</dbReference>
<evidence type="ECO:0000313" key="3">
    <source>
        <dbReference type="EMBL" id="KAG7665550.1"/>
    </source>
</evidence>
<feature type="region of interest" description="Disordered" evidence="1">
    <location>
        <begin position="1"/>
        <end position="26"/>
    </location>
</feature>
<evidence type="ECO:0000259" key="2">
    <source>
        <dbReference type="Pfam" id="PF07727"/>
    </source>
</evidence>
<dbReference type="EMBL" id="JAGSYN010000049">
    <property type="protein sequence ID" value="KAG7665550.1"/>
    <property type="molecule type" value="Genomic_DNA"/>
</dbReference>
<dbReference type="PANTHER" id="PTHR11439:SF483">
    <property type="entry name" value="PEPTIDE SYNTHASE GLIP-LIKE, PUTATIVE (AFU_ORTHOLOGUE AFUA_3G12920)-RELATED"/>
    <property type="match status" value="1"/>
</dbReference>
<name>A0A8J5QTC6_9ASCO</name>
<keyword evidence="4" id="KW-1185">Reference proteome</keyword>
<evidence type="ECO:0000256" key="1">
    <source>
        <dbReference type="SAM" id="MobiDB-lite"/>
    </source>
</evidence>
<accession>A0A8J5QTC6</accession>
<dbReference type="GeneID" id="73467753"/>
<comment type="caution">
    <text evidence="3">The sequence shown here is derived from an EMBL/GenBank/DDBJ whole genome shotgun (WGS) entry which is preliminary data.</text>
</comment>
<sequence>MQTSKRLNDLKDRIVDEQPHQSDERQLKKRRTRLEIFHLPKDIIDIIIFFIPDGYLETYLDIPFIGEYAANRFYRYLEILPLVANTYPLKSPYTYPSKSSNYAYMEHELVEPNRYQTMSTRKTEKFRLPNFLIHPNEDGGSGDTYYRQLSLNAFVQLSNKYPRFQPKVVHFTTFNRFSWMHERYPGILARLPHIDISFEDRIILTSQSVFNSQYNIYRVFNIPEQFINSKAFSDISSLCTRSFPIGIGKCWAETLQELYLYDPRLDLNVISKMDSHFPRLKKLGLEIFIQFSKLFSCFPSNLEFLQIRMMEEDYGCFANRWDFSYLTYLKQFVVDTGFSLDTLDRFKFPRGIERVTICAADTGELFPDPTSFDSIEMYPNLKEFRVRYRSEKRKVLSHNTYFPKTLQKLEISVAALENPSVELGENLRFPGDLKVLQIYSYHGDYEPENLVLPGSLRILSLFNETDEEFEESYDWAGVKFPESLVQLNMMCTKGDGIPFPKSLRGLYINTLYDSTLNFLTLENLVQLKYLSWNRFLSEIIVEAPNLKSVVLEATGFTSIDPSTFQLPDCVELLYLSTPMGIEVTVPNTLPTSLTHLYLPSSYLSSDLLNKLQLQDYKRLVKLDLSDNDISHLGNNSLPSSLEWLRLDKNPISTFSNSEVFSDLRRLRELNISHTNVNDYLQTGELKFPSSLISLNLAENNLEKDVVGHLILSSCTQLQELCLVGSVDIEVVQEIVDVIKSTCPDMIRSEGRVLCKLKKSLYGLKQAPLCWNKKITEILENLKFKRLLSEPGIYVRDGIILGLYVDDILVVCKEETEYQELRKQLATKVNVKDLGLAKKFLGINIEQTKEGIKLSLSDYIDKLLGDWNLTDGKEKRTPFISDTDIKSAVTKGGDVNIKEYRSLVGQLLFASTTVRFDVAFVVSCLSRNFQNPSMGDMAAAKHVLRYLKGTKDYSLSYNAQEGLEVYCDSDWGSHEDDRRSISGYIFKLAGAPVSWKSKKQPSVALSTAEGEYMALAEATKETLWILQLLEECEIEVKLPVIVYEDNEAARILANHNAYHAGTKHIDIRYHFVRDHVLNRIINIVKVASANNLADIFTKSMSEFQFKALINQSGLKE</sequence>
<gene>
    <name evidence="3" type="ORF">J8A68_000952</name>
</gene>
<dbReference type="AlphaFoldDB" id="A0A8J5QTC6"/>
<proteinExistence type="predicted"/>
<dbReference type="RefSeq" id="XP_049265782.1">
    <property type="nucleotide sequence ID" value="XM_049410682.1"/>
</dbReference>
<feature type="domain" description="Reverse transcriptase Ty1/copia-type" evidence="2">
    <location>
        <begin position="747"/>
        <end position="879"/>
    </location>
</feature>